<dbReference type="Proteomes" id="UP001153269">
    <property type="component" value="Unassembled WGS sequence"/>
</dbReference>
<dbReference type="AlphaFoldDB" id="A0A9N7U514"/>
<organism evidence="2 3">
    <name type="scientific">Pleuronectes platessa</name>
    <name type="common">European plaice</name>
    <dbReference type="NCBI Taxonomy" id="8262"/>
    <lineage>
        <taxon>Eukaryota</taxon>
        <taxon>Metazoa</taxon>
        <taxon>Chordata</taxon>
        <taxon>Craniata</taxon>
        <taxon>Vertebrata</taxon>
        <taxon>Euteleostomi</taxon>
        <taxon>Actinopterygii</taxon>
        <taxon>Neopterygii</taxon>
        <taxon>Teleostei</taxon>
        <taxon>Neoteleostei</taxon>
        <taxon>Acanthomorphata</taxon>
        <taxon>Carangaria</taxon>
        <taxon>Pleuronectiformes</taxon>
        <taxon>Pleuronectoidei</taxon>
        <taxon>Pleuronectidae</taxon>
        <taxon>Pleuronectes</taxon>
    </lineage>
</organism>
<sequence length="214" mass="23260">KDGDFTHFPPLLSVSLPTCGRTKRKRSQSPVAHHSEQEAGLDGGRNAVRCQGPLRENALCGTSALKRAQRREGQARELAHHKTDPLGSKKRVIPHLVQQSPHDKSPSYSREKQQRNENTPLSKPLRVSPLRRRRNRSAAAEPSKHEPDVALVGPCNCLHTAQQVQTQLVLSPQSSPSLCSGLVWTAAAVRLAPAHLLINAPSSESSEGAKLSSV</sequence>
<feature type="region of interest" description="Disordered" evidence="1">
    <location>
        <begin position="1"/>
        <end position="149"/>
    </location>
</feature>
<proteinExistence type="predicted"/>
<evidence type="ECO:0000313" key="2">
    <source>
        <dbReference type="EMBL" id="CAB1424910.1"/>
    </source>
</evidence>
<evidence type="ECO:0000313" key="3">
    <source>
        <dbReference type="Proteomes" id="UP001153269"/>
    </source>
</evidence>
<reference evidence="2" key="1">
    <citation type="submission" date="2020-03" db="EMBL/GenBank/DDBJ databases">
        <authorList>
            <person name="Weist P."/>
        </authorList>
    </citation>
    <scope>NUCLEOTIDE SEQUENCE</scope>
</reference>
<gene>
    <name evidence="2" type="ORF">PLEPLA_LOCUS12839</name>
</gene>
<feature type="compositionally biased region" description="Basic and acidic residues" evidence="1">
    <location>
        <begin position="101"/>
        <end position="115"/>
    </location>
</feature>
<protein>
    <submittedName>
        <fullName evidence="2">Uncharacterized protein</fullName>
    </submittedName>
</protein>
<accession>A0A9N7U514</accession>
<keyword evidence="3" id="KW-1185">Reference proteome</keyword>
<name>A0A9N7U514_PLEPL</name>
<comment type="caution">
    <text evidence="2">The sequence shown here is derived from an EMBL/GenBank/DDBJ whole genome shotgun (WGS) entry which is preliminary data.</text>
</comment>
<feature type="compositionally biased region" description="Basic and acidic residues" evidence="1">
    <location>
        <begin position="70"/>
        <end position="84"/>
    </location>
</feature>
<dbReference type="EMBL" id="CADEAL010000765">
    <property type="protein sequence ID" value="CAB1424910.1"/>
    <property type="molecule type" value="Genomic_DNA"/>
</dbReference>
<feature type="non-terminal residue" evidence="2">
    <location>
        <position position="1"/>
    </location>
</feature>
<evidence type="ECO:0000256" key="1">
    <source>
        <dbReference type="SAM" id="MobiDB-lite"/>
    </source>
</evidence>